<dbReference type="Pfam" id="PF08610">
    <property type="entry name" value="Pex16"/>
    <property type="match status" value="1"/>
</dbReference>
<keyword evidence="2" id="KW-0576">Peroxisome</keyword>
<reference evidence="3" key="1">
    <citation type="submission" date="2020-03" db="EMBL/GenBank/DDBJ databases">
        <title>A high-quality chromosome-level genome assembly of a woody plant with both climbing and erect habits, Rhamnella rubrinervis.</title>
        <authorList>
            <person name="Lu Z."/>
            <person name="Yang Y."/>
            <person name="Zhu X."/>
            <person name="Sun Y."/>
        </authorList>
    </citation>
    <scope>NUCLEOTIDE SEQUENCE</scope>
    <source>
        <strain evidence="3">BYM</strain>
        <tissue evidence="3">Leaf</tissue>
    </source>
</reference>
<dbReference type="InterPro" id="IPR013919">
    <property type="entry name" value="Pex16"/>
</dbReference>
<dbReference type="GO" id="GO:0005778">
    <property type="term" value="C:peroxisomal membrane"/>
    <property type="evidence" value="ECO:0007669"/>
    <property type="project" value="UniProtKB-SubCell"/>
</dbReference>
<dbReference type="EMBL" id="VOIH02000007">
    <property type="protein sequence ID" value="KAF3442250.1"/>
    <property type="molecule type" value="Genomic_DNA"/>
</dbReference>
<dbReference type="OrthoDB" id="2021143at2759"/>
<evidence type="ECO:0000313" key="4">
    <source>
        <dbReference type="Proteomes" id="UP000796880"/>
    </source>
</evidence>
<organism evidence="3 4">
    <name type="scientific">Rhamnella rubrinervis</name>
    <dbReference type="NCBI Taxonomy" id="2594499"/>
    <lineage>
        <taxon>Eukaryota</taxon>
        <taxon>Viridiplantae</taxon>
        <taxon>Streptophyta</taxon>
        <taxon>Embryophyta</taxon>
        <taxon>Tracheophyta</taxon>
        <taxon>Spermatophyta</taxon>
        <taxon>Magnoliopsida</taxon>
        <taxon>eudicotyledons</taxon>
        <taxon>Gunneridae</taxon>
        <taxon>Pentapetalae</taxon>
        <taxon>rosids</taxon>
        <taxon>fabids</taxon>
        <taxon>Rosales</taxon>
        <taxon>Rhamnaceae</taxon>
        <taxon>rhamnoid group</taxon>
        <taxon>Rhamneae</taxon>
        <taxon>Rhamnella</taxon>
    </lineage>
</organism>
<name>A0A8K0E325_9ROSA</name>
<keyword evidence="4" id="KW-1185">Reference proteome</keyword>
<protein>
    <recommendedName>
        <fullName evidence="2">Peroxisomal membrane protein PEX16</fullName>
    </recommendedName>
</protein>
<comment type="caution">
    <text evidence="3">The sequence shown here is derived from an EMBL/GenBank/DDBJ whole genome shotgun (WGS) entry which is preliminary data.</text>
</comment>
<evidence type="ECO:0000256" key="2">
    <source>
        <dbReference type="RuleBase" id="RU365003"/>
    </source>
</evidence>
<sequence>MEAYKKFVRENKDYVHSLESLANGLTWLLPERFSESEIGPEAVTAAFGIITAINEHIIDSSPPRMHTCPNEPSSFPYSLCISALKDLETLVEVAAQHYFGSERKWNFIAVMEATKVVVRLALFRNSGYKMLLHGGETPNASTLQHEIGGSMKPDGHHGPAYLRNNHGFNPWNLEGRALSALNVFGENARMVSNPVWLRRVQHQHAIMEPSTPNPVVKRPTLSDILAKKGFCGALFVAGEVLFITRPLIYVLFIRKYGIRSWTPWFLSLAFDLLGTGILSQFMLWEDGTKEQFHPSESEKHEVKRRKMLWALYLMRDPFFSKYTRQKLESTEKVLEPVPVFGFLTGGRK</sequence>
<evidence type="ECO:0000256" key="1">
    <source>
        <dbReference type="ARBA" id="ARBA00009505"/>
    </source>
</evidence>
<dbReference type="PANTHER" id="PTHR13299">
    <property type="entry name" value="PEROXISOMAL MEMBRANE PROTEIN PEX16"/>
    <property type="match status" value="1"/>
</dbReference>
<keyword evidence="2" id="KW-0962">Peroxisome biogenesis</keyword>
<proteinExistence type="inferred from homology"/>
<dbReference type="GO" id="GO:0007031">
    <property type="term" value="P:peroxisome organization"/>
    <property type="evidence" value="ECO:0007669"/>
    <property type="project" value="UniProtKB-KW"/>
</dbReference>
<dbReference type="AlphaFoldDB" id="A0A8K0E325"/>
<evidence type="ECO:0000313" key="3">
    <source>
        <dbReference type="EMBL" id="KAF3442250.1"/>
    </source>
</evidence>
<dbReference type="Proteomes" id="UP000796880">
    <property type="component" value="Unassembled WGS sequence"/>
</dbReference>
<gene>
    <name evidence="3" type="ORF">FNV43_RR16166</name>
</gene>
<comment type="similarity">
    <text evidence="1 2">Belongs to the peroxin-16 family.</text>
</comment>
<dbReference type="PANTHER" id="PTHR13299:SF0">
    <property type="entry name" value="PEROXISOMAL MEMBRANE PROTEIN PEX16"/>
    <property type="match status" value="1"/>
</dbReference>
<comment type="subcellular location">
    <subcellularLocation>
        <location evidence="2">Peroxisome membrane</location>
    </subcellularLocation>
</comment>
<accession>A0A8K0E325</accession>